<dbReference type="AlphaFoldDB" id="A0A0F9UWE8"/>
<accession>A0A0F9UWE8</accession>
<evidence type="ECO:0000313" key="1">
    <source>
        <dbReference type="EMBL" id="KKN65516.1"/>
    </source>
</evidence>
<comment type="caution">
    <text evidence="1">The sequence shown here is derived from an EMBL/GenBank/DDBJ whole genome shotgun (WGS) entry which is preliminary data.</text>
</comment>
<reference evidence="1" key="1">
    <citation type="journal article" date="2015" name="Nature">
        <title>Complex archaea that bridge the gap between prokaryotes and eukaryotes.</title>
        <authorList>
            <person name="Spang A."/>
            <person name="Saw J.H."/>
            <person name="Jorgensen S.L."/>
            <person name="Zaremba-Niedzwiedzka K."/>
            <person name="Martijn J."/>
            <person name="Lind A.E."/>
            <person name="van Eijk R."/>
            <person name="Schleper C."/>
            <person name="Guy L."/>
            <person name="Ettema T.J."/>
        </authorList>
    </citation>
    <scope>NUCLEOTIDE SEQUENCE</scope>
</reference>
<proteinExistence type="predicted"/>
<dbReference type="EMBL" id="LAZR01000523">
    <property type="protein sequence ID" value="KKN65516.1"/>
    <property type="molecule type" value="Genomic_DNA"/>
</dbReference>
<protein>
    <submittedName>
        <fullName evidence="1">Uncharacterized protein</fullName>
    </submittedName>
</protein>
<gene>
    <name evidence="1" type="ORF">LCGC14_0481210</name>
</gene>
<name>A0A0F9UWE8_9ZZZZ</name>
<sequence>MNNQPPKQNCYDCTHAVINGGCPGSNDRLDQPIEPYCEECRAIDGDLFDRLIEDGEEAAASKCGSFNPALIPTCSHCGLKMGVEMEGEPVCSSLCKGQMEARFNADMYSDERRVP</sequence>
<organism evidence="1">
    <name type="scientific">marine sediment metagenome</name>
    <dbReference type="NCBI Taxonomy" id="412755"/>
    <lineage>
        <taxon>unclassified sequences</taxon>
        <taxon>metagenomes</taxon>
        <taxon>ecological metagenomes</taxon>
    </lineage>
</organism>